<dbReference type="NCBIfam" id="NF033691">
    <property type="entry name" value="immunity_MafI"/>
    <property type="match status" value="1"/>
</dbReference>
<dbReference type="EMBL" id="BSTK01000018">
    <property type="protein sequence ID" value="GLY90899.1"/>
    <property type="molecule type" value="Genomic_DNA"/>
</dbReference>
<evidence type="ECO:0000313" key="1">
    <source>
        <dbReference type="EMBL" id="GLY90899.1"/>
    </source>
</evidence>
<gene>
    <name evidence="1" type="ORF">Airi02_088280</name>
</gene>
<evidence type="ECO:0000313" key="2">
    <source>
        <dbReference type="Proteomes" id="UP001165074"/>
    </source>
</evidence>
<keyword evidence="2" id="KW-1185">Reference proteome</keyword>
<name>A0A9W6SC66_9ACTN</name>
<dbReference type="Proteomes" id="UP001165074">
    <property type="component" value="Unassembled WGS sequence"/>
</dbReference>
<reference evidence="1" key="1">
    <citation type="submission" date="2023-03" db="EMBL/GenBank/DDBJ databases">
        <title>Actinoallomurus iriomotensis NBRC 103684.</title>
        <authorList>
            <person name="Ichikawa N."/>
            <person name="Sato H."/>
            <person name="Tonouchi N."/>
        </authorList>
    </citation>
    <scope>NUCLEOTIDE SEQUENCE</scope>
    <source>
        <strain evidence="1">NBRC 103684</strain>
    </source>
</reference>
<organism evidence="1 2">
    <name type="scientific">Actinoallomurus iriomotensis</name>
    <dbReference type="NCBI Taxonomy" id="478107"/>
    <lineage>
        <taxon>Bacteria</taxon>
        <taxon>Bacillati</taxon>
        <taxon>Actinomycetota</taxon>
        <taxon>Actinomycetes</taxon>
        <taxon>Streptosporangiales</taxon>
        <taxon>Thermomonosporaceae</taxon>
        <taxon>Actinoallomurus</taxon>
    </lineage>
</organism>
<accession>A0A9W6SC66</accession>
<dbReference type="AlphaFoldDB" id="A0A9W6SC66"/>
<proteinExistence type="predicted"/>
<evidence type="ECO:0008006" key="3">
    <source>
        <dbReference type="Google" id="ProtNLM"/>
    </source>
</evidence>
<dbReference type="RefSeq" id="WP_285582133.1">
    <property type="nucleotide sequence ID" value="NZ_BSTK01000018.1"/>
</dbReference>
<comment type="caution">
    <text evidence="1">The sequence shown here is derived from an EMBL/GenBank/DDBJ whole genome shotgun (WGS) entry which is preliminary data.</text>
</comment>
<protein>
    <recommendedName>
        <fullName evidence="3">MafI family immunity protein</fullName>
    </recommendedName>
</protein>
<dbReference type="InterPro" id="IPR047880">
    <property type="entry name" value="MafI-like"/>
</dbReference>
<sequence length="102" mass="11432">MNLFRTHEDYIELRRWESRLAALLESLADRLDIAEREDAAEYLAHGESGLLIEFVADWIGEDERPITDEERAVLLALAGELDEQVRDRVARSLSPPGGAGGL</sequence>